<protein>
    <submittedName>
        <fullName evidence="1">Uncharacterized protein</fullName>
    </submittedName>
</protein>
<name>A0A0C9Y0W4_9AGAR</name>
<sequence>MSKSSRASNKRVFTRYMHPLIHHRRVRCAALHKILYELPSYHQTTPINNKNSPSCICKLAYYYTHTPFESPPYNVDTSATPTASSSPSPPCYDSGSLLYLLQQMPHACKRHF</sequence>
<gene>
    <name evidence="1" type="ORF">K443DRAFT_550101</name>
</gene>
<reference evidence="2" key="2">
    <citation type="submission" date="2015-01" db="EMBL/GenBank/DDBJ databases">
        <title>Evolutionary Origins and Diversification of the Mycorrhizal Mutualists.</title>
        <authorList>
            <consortium name="DOE Joint Genome Institute"/>
            <consortium name="Mycorrhizal Genomics Consortium"/>
            <person name="Kohler A."/>
            <person name="Kuo A."/>
            <person name="Nagy L.G."/>
            <person name="Floudas D."/>
            <person name="Copeland A."/>
            <person name="Barry K.W."/>
            <person name="Cichocki N."/>
            <person name="Veneault-Fourrey C."/>
            <person name="LaButti K."/>
            <person name="Lindquist E.A."/>
            <person name="Lipzen A."/>
            <person name="Lundell T."/>
            <person name="Morin E."/>
            <person name="Murat C."/>
            <person name="Riley R."/>
            <person name="Ohm R."/>
            <person name="Sun H."/>
            <person name="Tunlid A."/>
            <person name="Henrissat B."/>
            <person name="Grigoriev I.V."/>
            <person name="Hibbett D.S."/>
            <person name="Martin F."/>
        </authorList>
    </citation>
    <scope>NUCLEOTIDE SEQUENCE [LARGE SCALE GENOMIC DNA]</scope>
    <source>
        <strain evidence="2">LaAM-08-1</strain>
    </source>
</reference>
<accession>A0A0C9Y0W4</accession>
<dbReference type="AlphaFoldDB" id="A0A0C9Y0W4"/>
<dbReference type="Proteomes" id="UP000054477">
    <property type="component" value="Unassembled WGS sequence"/>
</dbReference>
<dbReference type="EMBL" id="KN838602">
    <property type="protein sequence ID" value="KIK01718.1"/>
    <property type="molecule type" value="Genomic_DNA"/>
</dbReference>
<dbReference type="HOGENOM" id="CLU_2146281_0_0_1"/>
<evidence type="ECO:0000313" key="1">
    <source>
        <dbReference type="EMBL" id="KIK01718.1"/>
    </source>
</evidence>
<evidence type="ECO:0000313" key="2">
    <source>
        <dbReference type="Proteomes" id="UP000054477"/>
    </source>
</evidence>
<reference evidence="1 2" key="1">
    <citation type="submission" date="2014-04" db="EMBL/GenBank/DDBJ databases">
        <authorList>
            <consortium name="DOE Joint Genome Institute"/>
            <person name="Kuo A."/>
            <person name="Kohler A."/>
            <person name="Nagy L.G."/>
            <person name="Floudas D."/>
            <person name="Copeland A."/>
            <person name="Barry K.W."/>
            <person name="Cichocki N."/>
            <person name="Veneault-Fourrey C."/>
            <person name="LaButti K."/>
            <person name="Lindquist E.A."/>
            <person name="Lipzen A."/>
            <person name="Lundell T."/>
            <person name="Morin E."/>
            <person name="Murat C."/>
            <person name="Sun H."/>
            <person name="Tunlid A."/>
            <person name="Henrissat B."/>
            <person name="Grigoriev I.V."/>
            <person name="Hibbett D.S."/>
            <person name="Martin F."/>
            <person name="Nordberg H.P."/>
            <person name="Cantor M.N."/>
            <person name="Hua S.X."/>
        </authorList>
    </citation>
    <scope>NUCLEOTIDE SEQUENCE [LARGE SCALE GENOMIC DNA]</scope>
    <source>
        <strain evidence="1 2">LaAM-08-1</strain>
    </source>
</reference>
<proteinExistence type="predicted"/>
<keyword evidence="2" id="KW-1185">Reference proteome</keyword>
<organism evidence="1 2">
    <name type="scientific">Laccaria amethystina LaAM-08-1</name>
    <dbReference type="NCBI Taxonomy" id="1095629"/>
    <lineage>
        <taxon>Eukaryota</taxon>
        <taxon>Fungi</taxon>
        <taxon>Dikarya</taxon>
        <taxon>Basidiomycota</taxon>
        <taxon>Agaricomycotina</taxon>
        <taxon>Agaricomycetes</taxon>
        <taxon>Agaricomycetidae</taxon>
        <taxon>Agaricales</taxon>
        <taxon>Agaricineae</taxon>
        <taxon>Hydnangiaceae</taxon>
        <taxon>Laccaria</taxon>
    </lineage>
</organism>